<sequence>MEGKKRFEAASSRNTRGCAVVLYDPVAWVAWDKYPLFTRAPRPRPSKGLDGICTGRAPRKHQSKPACEKVEMISGGREVMKIDGSQPFAITHAVASTFHQKDRIASTTHGWRR</sequence>
<dbReference type="RefSeq" id="XP_062780660.1">
    <property type="nucleotide sequence ID" value="XM_062924609.1"/>
</dbReference>
<dbReference type="EMBL" id="CP137309">
    <property type="protein sequence ID" value="WQF83436.1"/>
    <property type="molecule type" value="Genomic_DNA"/>
</dbReference>
<evidence type="ECO:0000313" key="3">
    <source>
        <dbReference type="Proteomes" id="UP001322277"/>
    </source>
</evidence>
<name>A0AAX4IJ38_9PEZI</name>
<dbReference type="GeneID" id="87944953"/>
<evidence type="ECO:0000313" key="2">
    <source>
        <dbReference type="EMBL" id="WQF83436.1"/>
    </source>
</evidence>
<organism evidence="2 3">
    <name type="scientific">Colletotrichum destructivum</name>
    <dbReference type="NCBI Taxonomy" id="34406"/>
    <lineage>
        <taxon>Eukaryota</taxon>
        <taxon>Fungi</taxon>
        <taxon>Dikarya</taxon>
        <taxon>Ascomycota</taxon>
        <taxon>Pezizomycotina</taxon>
        <taxon>Sordariomycetes</taxon>
        <taxon>Hypocreomycetidae</taxon>
        <taxon>Glomerellales</taxon>
        <taxon>Glomerellaceae</taxon>
        <taxon>Colletotrichum</taxon>
        <taxon>Colletotrichum destructivum species complex</taxon>
    </lineage>
</organism>
<feature type="region of interest" description="Disordered" evidence="1">
    <location>
        <begin position="45"/>
        <end position="68"/>
    </location>
</feature>
<keyword evidence="3" id="KW-1185">Reference proteome</keyword>
<evidence type="ECO:0000256" key="1">
    <source>
        <dbReference type="SAM" id="MobiDB-lite"/>
    </source>
</evidence>
<proteinExistence type="predicted"/>
<protein>
    <submittedName>
        <fullName evidence="2">Uncharacterized protein</fullName>
    </submittedName>
</protein>
<reference evidence="3" key="1">
    <citation type="journal article" date="2023" name="bioRxiv">
        <title>Complete genome of the Medicago anthracnose fungus, Colletotrichum destructivum, reveals a mini-chromosome-like region within a core chromosome.</title>
        <authorList>
            <person name="Lapalu N."/>
            <person name="Simon A."/>
            <person name="Lu A."/>
            <person name="Plaumann P.-L."/>
            <person name="Amselem J."/>
            <person name="Pigne S."/>
            <person name="Auger A."/>
            <person name="Koch C."/>
            <person name="Dallery J.-F."/>
            <person name="O'Connell R.J."/>
        </authorList>
    </citation>
    <scope>NUCLEOTIDE SEQUENCE [LARGE SCALE GENOMIC DNA]</scope>
    <source>
        <strain evidence="3">CBS 520.97</strain>
    </source>
</reference>
<dbReference type="AlphaFoldDB" id="A0AAX4IJ38"/>
<dbReference type="Proteomes" id="UP001322277">
    <property type="component" value="Chromosome 5"/>
</dbReference>
<dbReference type="KEGG" id="cdet:87944953"/>
<gene>
    <name evidence="2" type="ORF">CDEST_08450</name>
</gene>
<accession>A0AAX4IJ38</accession>